<name>A0A085TYA9_9RHOB</name>
<protein>
    <recommendedName>
        <fullName evidence="3">Sulfotransferase domain-containing protein</fullName>
    </recommendedName>
</protein>
<keyword evidence="2" id="KW-1185">Reference proteome</keyword>
<dbReference type="EMBL" id="AQRC01000004">
    <property type="protein sequence ID" value="KFE35706.1"/>
    <property type="molecule type" value="Genomic_DNA"/>
</dbReference>
<dbReference type="InterPro" id="IPR027417">
    <property type="entry name" value="P-loop_NTPase"/>
</dbReference>
<sequence length="255" mass="29133">MSRHLMIAGYGRAGTTLFYNMLRETLKGFEIPPRETSALATIARPGNWVSKRPLDIFQVPNVARANRREKRLDLIVPLRDPRDILVSRHSAVPDDYFISADRMYFIDGDDAPAPIMPGLLQIHEAIGTVLNSGIFPQGVFLLKYEDLVNDPDRIQTKLGDAFDLQFEGSFSDYGSTKVPSALQGPLNGVRPVEKARAKWRGEEHRARIFDQFSRFPVLFDLLVQLGYEKDREWYAPFMEWQAAFSDRRGVRVRFG</sequence>
<dbReference type="STRING" id="1317124.DW2_07078"/>
<proteinExistence type="predicted"/>
<evidence type="ECO:0000313" key="1">
    <source>
        <dbReference type="EMBL" id="KFE35706.1"/>
    </source>
</evidence>
<organism evidence="1 2">
    <name type="scientific">Thioclava atlantica</name>
    <dbReference type="NCBI Taxonomy" id="1317124"/>
    <lineage>
        <taxon>Bacteria</taxon>
        <taxon>Pseudomonadati</taxon>
        <taxon>Pseudomonadota</taxon>
        <taxon>Alphaproteobacteria</taxon>
        <taxon>Rhodobacterales</taxon>
        <taxon>Paracoccaceae</taxon>
        <taxon>Thioclava</taxon>
    </lineage>
</organism>
<dbReference type="SUPFAM" id="SSF52540">
    <property type="entry name" value="P-loop containing nucleoside triphosphate hydrolases"/>
    <property type="match status" value="1"/>
</dbReference>
<evidence type="ECO:0000313" key="2">
    <source>
        <dbReference type="Proteomes" id="UP000028607"/>
    </source>
</evidence>
<dbReference type="Gene3D" id="3.40.50.300">
    <property type="entry name" value="P-loop containing nucleotide triphosphate hydrolases"/>
    <property type="match status" value="1"/>
</dbReference>
<comment type="caution">
    <text evidence="1">The sequence shown here is derived from an EMBL/GenBank/DDBJ whole genome shotgun (WGS) entry which is preliminary data.</text>
</comment>
<reference evidence="2" key="1">
    <citation type="submission" date="2013-04" db="EMBL/GenBank/DDBJ databases">
        <title>Thioclava sp. 13D2W-2 Genome Sequencing.</title>
        <authorList>
            <person name="Lai Q."/>
            <person name="Li G."/>
            <person name="Shao Z."/>
        </authorList>
    </citation>
    <scope>NUCLEOTIDE SEQUENCE [LARGE SCALE GENOMIC DNA]</scope>
    <source>
        <strain evidence="2">13D2W-2</strain>
    </source>
</reference>
<dbReference type="Proteomes" id="UP000028607">
    <property type="component" value="Unassembled WGS sequence"/>
</dbReference>
<accession>A0A085TYA9</accession>
<reference evidence="1 2" key="2">
    <citation type="journal article" date="2015" name="Antonie Van Leeuwenhoek">
        <title>Thioclava indica sp. nov., isolated from surface seawater of the Indian Ocean.</title>
        <authorList>
            <person name="Liu Y."/>
            <person name="Lai Q."/>
            <person name="Du J."/>
            <person name="Xu H."/>
            <person name="Jiang L."/>
            <person name="Shao Z."/>
        </authorList>
    </citation>
    <scope>NUCLEOTIDE SEQUENCE [LARGE SCALE GENOMIC DNA]</scope>
    <source>
        <strain evidence="1 2">13D2W-2</strain>
    </source>
</reference>
<dbReference type="eggNOG" id="ENOG502ZBVB">
    <property type="taxonomic scope" value="Bacteria"/>
</dbReference>
<gene>
    <name evidence="1" type="ORF">DW2_07078</name>
</gene>
<dbReference type="PATRIC" id="fig|1317124.6.peg.1435"/>
<dbReference type="AlphaFoldDB" id="A0A085TYA9"/>
<evidence type="ECO:0008006" key="3">
    <source>
        <dbReference type="Google" id="ProtNLM"/>
    </source>
</evidence>